<evidence type="ECO:0000256" key="1">
    <source>
        <dbReference type="SAM" id="MobiDB-lite"/>
    </source>
</evidence>
<sequence>MGKVSEDYRERMLKMAYDKLSDHEKLKQYNREAAARRERERERARVVESGKKKGDGGKASAKAKSEARSEKRVSFSAPVKREWRREAEEEEEDSGDGSDDDDEDEEEDGDEEEEDDDDDDDFIRPYAGQKPYSMEQYGEDATRACQKSAKEGRAFALRSIPLLRSMMSGALGDDTHAKHD</sequence>
<keyword evidence="3" id="KW-1185">Reference proteome</keyword>
<dbReference type="Proteomes" id="UP000070133">
    <property type="component" value="Unassembled WGS sequence"/>
</dbReference>
<gene>
    <name evidence="2" type="ORF">AC578_7346</name>
</gene>
<feature type="compositionally biased region" description="Basic and acidic residues" evidence="1">
    <location>
        <begin position="20"/>
        <end position="56"/>
    </location>
</feature>
<comment type="caution">
    <text evidence="2">The sequence shown here is derived from an EMBL/GenBank/DDBJ whole genome shotgun (WGS) entry which is preliminary data.</text>
</comment>
<dbReference type="EMBL" id="LFZN01000004">
    <property type="protein sequence ID" value="KXT06759.1"/>
    <property type="molecule type" value="Genomic_DNA"/>
</dbReference>
<accession>A0A139HWI7</accession>
<evidence type="ECO:0000313" key="3">
    <source>
        <dbReference type="Proteomes" id="UP000070133"/>
    </source>
</evidence>
<feature type="compositionally biased region" description="Acidic residues" evidence="1">
    <location>
        <begin position="88"/>
        <end position="121"/>
    </location>
</feature>
<name>A0A139HWI7_9PEZI</name>
<proteinExistence type="predicted"/>
<feature type="compositionally biased region" description="Basic and acidic residues" evidence="1">
    <location>
        <begin position="63"/>
        <end position="87"/>
    </location>
</feature>
<dbReference type="AlphaFoldDB" id="A0A139HWI7"/>
<feature type="region of interest" description="Disordered" evidence="1">
    <location>
        <begin position="20"/>
        <end position="145"/>
    </location>
</feature>
<protein>
    <submittedName>
        <fullName evidence="2">Uncharacterized protein</fullName>
    </submittedName>
</protein>
<reference evidence="2 3" key="1">
    <citation type="submission" date="2015-07" db="EMBL/GenBank/DDBJ databases">
        <title>Comparative genomics of the Sigatoka disease complex on banana suggests a link between parallel evolutionary changes in Pseudocercospora fijiensis and Pseudocercospora eumusae and increased virulence on the banana host.</title>
        <authorList>
            <person name="Chang T.-C."/>
            <person name="Salvucci A."/>
            <person name="Crous P.W."/>
            <person name="Stergiopoulos I."/>
        </authorList>
    </citation>
    <scope>NUCLEOTIDE SEQUENCE [LARGE SCALE GENOMIC DNA]</scope>
    <source>
        <strain evidence="2 3">CBS 114824</strain>
    </source>
</reference>
<dbReference type="OrthoDB" id="10547894at2759"/>
<evidence type="ECO:0000313" key="2">
    <source>
        <dbReference type="EMBL" id="KXT06759.1"/>
    </source>
</evidence>
<organism evidence="2 3">
    <name type="scientific">Pseudocercospora eumusae</name>
    <dbReference type="NCBI Taxonomy" id="321146"/>
    <lineage>
        <taxon>Eukaryota</taxon>
        <taxon>Fungi</taxon>
        <taxon>Dikarya</taxon>
        <taxon>Ascomycota</taxon>
        <taxon>Pezizomycotina</taxon>
        <taxon>Dothideomycetes</taxon>
        <taxon>Dothideomycetidae</taxon>
        <taxon>Mycosphaerellales</taxon>
        <taxon>Mycosphaerellaceae</taxon>
        <taxon>Pseudocercospora</taxon>
    </lineage>
</organism>